<gene>
    <name evidence="2" type="ORF">SAMN04488005_0622</name>
</gene>
<dbReference type="Pfam" id="PF10112">
    <property type="entry name" value="Halogen_Hydrol"/>
    <property type="match status" value="1"/>
</dbReference>
<feature type="transmembrane region" description="Helical" evidence="1">
    <location>
        <begin position="35"/>
        <end position="51"/>
    </location>
</feature>
<evidence type="ECO:0000313" key="2">
    <source>
        <dbReference type="EMBL" id="SFR34246.1"/>
    </source>
</evidence>
<feature type="transmembrane region" description="Helical" evidence="1">
    <location>
        <begin position="120"/>
        <end position="140"/>
    </location>
</feature>
<dbReference type="STRING" id="390270.SAMN04488005_0622"/>
<dbReference type="OrthoDB" id="7375296at2"/>
<dbReference type="InterPro" id="IPR018770">
    <property type="entry name" value="ChloroindolylP_hydrolase"/>
</dbReference>
<feature type="transmembrane region" description="Helical" evidence="1">
    <location>
        <begin position="95"/>
        <end position="114"/>
    </location>
</feature>
<keyword evidence="1" id="KW-0812">Transmembrane</keyword>
<keyword evidence="1" id="KW-1133">Transmembrane helix</keyword>
<keyword evidence="3" id="KW-1185">Reference proteome</keyword>
<reference evidence="3" key="1">
    <citation type="submission" date="2016-10" db="EMBL/GenBank/DDBJ databases">
        <authorList>
            <person name="Varghese N."/>
            <person name="Submissions S."/>
        </authorList>
    </citation>
    <scope>NUCLEOTIDE SEQUENCE [LARGE SCALE GENOMIC DNA]</scope>
    <source>
        <strain evidence="3">DSM 26879</strain>
    </source>
</reference>
<keyword evidence="1" id="KW-0472">Membrane</keyword>
<dbReference type="EMBL" id="FOYP01000001">
    <property type="protein sequence ID" value="SFR34246.1"/>
    <property type="molecule type" value="Genomic_DNA"/>
</dbReference>
<accession>A0A1I6FWH8</accession>
<dbReference type="Proteomes" id="UP000199478">
    <property type="component" value="Unassembled WGS sequence"/>
</dbReference>
<feature type="transmembrane region" description="Helical" evidence="1">
    <location>
        <begin position="57"/>
        <end position="74"/>
    </location>
</feature>
<protein>
    <submittedName>
        <fullName evidence="2">5-bromo-4-chloroindolyl phosphate hydrolysis protein</fullName>
    </submittedName>
</protein>
<name>A0A1I6FWH8_9RHOB</name>
<dbReference type="RefSeq" id="WP_090196306.1">
    <property type="nucleotide sequence ID" value="NZ_FOYP01000001.1"/>
</dbReference>
<evidence type="ECO:0000256" key="1">
    <source>
        <dbReference type="SAM" id="Phobius"/>
    </source>
</evidence>
<proteinExistence type="predicted"/>
<evidence type="ECO:0000313" key="3">
    <source>
        <dbReference type="Proteomes" id="UP000199478"/>
    </source>
</evidence>
<dbReference type="AlphaFoldDB" id="A0A1I6FWH8"/>
<sequence>MAKRFGGKYSPDGTSDTPRETVIDARKIRAAKSPARLLYVPGIILVVTSLNNGPTTLVMALIGGAVLTLAAWLLQEGLAAQAAYDARKVARRPAIPRKMMASVLTGIGITIAAFTGDSGIFGSVLYGVAAIGLHIAAFGIDPLADKRMEGVDDFQQDRVARVVDKAEAHLKTMQEQIDMLDDRKLTMRVAAFQTVARKMIRTVEEDPRDLSAARKFLGIYLQGARDATIKFVDLYKRKPDSDAQGNYAALLDDLETNFAARTDVMLRDNRSDMDIEINVLRDRLQREGVAMQNKGTDA</sequence>
<organism evidence="2 3">
    <name type="scientific">Yoonia tamlensis</name>
    <dbReference type="NCBI Taxonomy" id="390270"/>
    <lineage>
        <taxon>Bacteria</taxon>
        <taxon>Pseudomonadati</taxon>
        <taxon>Pseudomonadota</taxon>
        <taxon>Alphaproteobacteria</taxon>
        <taxon>Rhodobacterales</taxon>
        <taxon>Paracoccaceae</taxon>
        <taxon>Yoonia</taxon>
    </lineage>
</organism>